<dbReference type="InterPro" id="IPR002772">
    <property type="entry name" value="Glyco_hydro_3_C"/>
</dbReference>
<dbReference type="EMBL" id="KQ947431">
    <property type="protein sequence ID" value="KUJ09830.1"/>
    <property type="molecule type" value="Genomic_DNA"/>
</dbReference>
<dbReference type="InterPro" id="IPR026891">
    <property type="entry name" value="Fn3-like"/>
</dbReference>
<evidence type="ECO:0000256" key="1">
    <source>
        <dbReference type="ARBA" id="ARBA00000448"/>
    </source>
</evidence>
<evidence type="ECO:0000256" key="7">
    <source>
        <dbReference type="ARBA" id="ARBA00022729"/>
    </source>
</evidence>
<gene>
    <name evidence="15" type="ORF">LY89DRAFT_597643</name>
</gene>
<evidence type="ECO:0000256" key="11">
    <source>
        <dbReference type="ARBA" id="ARBA00023277"/>
    </source>
</evidence>
<evidence type="ECO:0000256" key="13">
    <source>
        <dbReference type="ARBA" id="ARBA00023326"/>
    </source>
</evidence>
<dbReference type="Proteomes" id="UP000070700">
    <property type="component" value="Unassembled WGS sequence"/>
</dbReference>
<dbReference type="InterPro" id="IPR013783">
    <property type="entry name" value="Ig-like_fold"/>
</dbReference>
<proteinExistence type="inferred from homology"/>
<organism evidence="15 16">
    <name type="scientific">Mollisia scopiformis</name>
    <name type="common">Conifer needle endophyte fungus</name>
    <name type="synonym">Phialocephala scopiformis</name>
    <dbReference type="NCBI Taxonomy" id="149040"/>
    <lineage>
        <taxon>Eukaryota</taxon>
        <taxon>Fungi</taxon>
        <taxon>Dikarya</taxon>
        <taxon>Ascomycota</taxon>
        <taxon>Pezizomycotina</taxon>
        <taxon>Leotiomycetes</taxon>
        <taxon>Helotiales</taxon>
        <taxon>Mollisiaceae</taxon>
        <taxon>Mollisia</taxon>
    </lineage>
</organism>
<keyword evidence="13" id="KW-0624">Polysaccharide degradation</keyword>
<comment type="catalytic activity">
    <reaction evidence="1">
        <text>Hydrolysis of terminal, non-reducing beta-D-glucosyl residues with release of beta-D-glucose.</text>
        <dbReference type="EC" id="3.2.1.21"/>
    </reaction>
</comment>
<dbReference type="PANTHER" id="PTHR42715:SF14">
    <property type="entry name" value="BETA-GLUCOSIDASE D-RELATED"/>
    <property type="match status" value="1"/>
</dbReference>
<evidence type="ECO:0000259" key="14">
    <source>
        <dbReference type="SMART" id="SM01217"/>
    </source>
</evidence>
<keyword evidence="10" id="KW-0325">Glycoprotein</keyword>
<dbReference type="GO" id="GO:0005576">
    <property type="term" value="C:extracellular region"/>
    <property type="evidence" value="ECO:0007669"/>
    <property type="project" value="UniProtKB-SubCell"/>
</dbReference>
<reference evidence="15 16" key="1">
    <citation type="submission" date="2015-10" db="EMBL/GenBank/DDBJ databases">
        <title>Full genome of DAOMC 229536 Phialocephala scopiformis, a fungal endophyte of spruce producing the potent anti-insectan compound rugulosin.</title>
        <authorList>
            <consortium name="DOE Joint Genome Institute"/>
            <person name="Walker A.K."/>
            <person name="Frasz S.L."/>
            <person name="Seifert K.A."/>
            <person name="Miller J.D."/>
            <person name="Mondo S.J."/>
            <person name="Labutti K."/>
            <person name="Lipzen A."/>
            <person name="Dockter R."/>
            <person name="Kennedy M."/>
            <person name="Grigoriev I.V."/>
            <person name="Spatafora J.W."/>
        </authorList>
    </citation>
    <scope>NUCLEOTIDE SEQUENCE [LARGE SCALE GENOMIC DNA]</scope>
    <source>
        <strain evidence="15 16">CBS 120377</strain>
    </source>
</reference>
<dbReference type="AlphaFoldDB" id="A0A132BBN0"/>
<dbReference type="EC" id="3.2.1.21" evidence="5"/>
<dbReference type="PANTHER" id="PTHR42715">
    <property type="entry name" value="BETA-GLUCOSIDASE"/>
    <property type="match status" value="1"/>
</dbReference>
<dbReference type="Gene3D" id="3.40.50.1700">
    <property type="entry name" value="Glycoside hydrolase family 3 C-terminal domain"/>
    <property type="match status" value="1"/>
</dbReference>
<evidence type="ECO:0000256" key="9">
    <source>
        <dbReference type="ARBA" id="ARBA00023001"/>
    </source>
</evidence>
<evidence type="ECO:0000256" key="2">
    <source>
        <dbReference type="ARBA" id="ARBA00004613"/>
    </source>
</evidence>
<dbReference type="GO" id="GO:0008422">
    <property type="term" value="F:beta-glucosidase activity"/>
    <property type="evidence" value="ECO:0007669"/>
    <property type="project" value="UniProtKB-EC"/>
</dbReference>
<evidence type="ECO:0000256" key="5">
    <source>
        <dbReference type="ARBA" id="ARBA00012744"/>
    </source>
</evidence>
<dbReference type="SMART" id="SM01217">
    <property type="entry name" value="Fn3_like"/>
    <property type="match status" value="1"/>
</dbReference>
<keyword evidence="8" id="KW-0378">Hydrolase</keyword>
<evidence type="ECO:0000256" key="12">
    <source>
        <dbReference type="ARBA" id="ARBA00023295"/>
    </source>
</evidence>
<evidence type="ECO:0000256" key="4">
    <source>
        <dbReference type="ARBA" id="ARBA00005336"/>
    </source>
</evidence>
<dbReference type="RefSeq" id="XP_018064185.1">
    <property type="nucleotide sequence ID" value="XM_018209988.1"/>
</dbReference>
<dbReference type="GeneID" id="28819714"/>
<name>A0A132BBN0_MOLSC</name>
<comment type="subcellular location">
    <subcellularLocation>
        <location evidence="2">Secreted</location>
    </subcellularLocation>
</comment>
<keyword evidence="16" id="KW-1185">Reference proteome</keyword>
<feature type="non-terminal residue" evidence="15">
    <location>
        <position position="1"/>
    </location>
</feature>
<evidence type="ECO:0000313" key="16">
    <source>
        <dbReference type="Proteomes" id="UP000070700"/>
    </source>
</evidence>
<dbReference type="OrthoDB" id="3562858at2759"/>
<evidence type="ECO:0000256" key="6">
    <source>
        <dbReference type="ARBA" id="ARBA00022525"/>
    </source>
</evidence>
<evidence type="ECO:0000313" key="15">
    <source>
        <dbReference type="EMBL" id="KUJ09830.1"/>
    </source>
</evidence>
<dbReference type="InParanoid" id="A0A132BBN0"/>
<evidence type="ECO:0000256" key="10">
    <source>
        <dbReference type="ARBA" id="ARBA00023180"/>
    </source>
</evidence>
<dbReference type="Pfam" id="PF14310">
    <property type="entry name" value="Fn3-like"/>
    <property type="match status" value="1"/>
</dbReference>
<dbReference type="SUPFAM" id="SSF52279">
    <property type="entry name" value="Beta-D-glucan exohydrolase, C-terminal domain"/>
    <property type="match status" value="1"/>
</dbReference>
<comment type="pathway">
    <text evidence="3">Glycan metabolism; cellulose degradation.</text>
</comment>
<evidence type="ECO:0000256" key="8">
    <source>
        <dbReference type="ARBA" id="ARBA00022801"/>
    </source>
</evidence>
<keyword evidence="11" id="KW-0119">Carbohydrate metabolism</keyword>
<keyword evidence="9" id="KW-0136">Cellulose degradation</keyword>
<dbReference type="InterPro" id="IPR050288">
    <property type="entry name" value="Cellulose_deg_GH3"/>
</dbReference>
<dbReference type="Gene3D" id="2.60.40.10">
    <property type="entry name" value="Immunoglobulins"/>
    <property type="match status" value="1"/>
</dbReference>
<feature type="domain" description="Fibronectin type III-like" evidence="14">
    <location>
        <begin position="195"/>
        <end position="264"/>
    </location>
</feature>
<comment type="similarity">
    <text evidence="4">Belongs to the glycosyl hydrolase 3 family.</text>
</comment>
<keyword evidence="7" id="KW-0732">Signal</keyword>
<dbReference type="STRING" id="149040.A0A132BBN0"/>
<dbReference type="Pfam" id="PF01915">
    <property type="entry name" value="Glyco_hydro_3_C"/>
    <property type="match status" value="1"/>
</dbReference>
<keyword evidence="12" id="KW-0326">Glycosidase</keyword>
<keyword evidence="6" id="KW-0964">Secreted</keyword>
<dbReference type="FunFam" id="2.60.40.10:FF:000757">
    <property type="entry name" value="Beta-glucosidase G"/>
    <property type="match status" value="1"/>
</dbReference>
<protein>
    <recommendedName>
        <fullName evidence="5">beta-glucosidase</fullName>
        <ecNumber evidence="5">3.2.1.21</ecNumber>
    </recommendedName>
</protein>
<dbReference type="InterPro" id="IPR036881">
    <property type="entry name" value="Glyco_hydro_3_C_sf"/>
</dbReference>
<dbReference type="KEGG" id="psco:LY89DRAFT_597643"/>
<dbReference type="GO" id="GO:0030245">
    <property type="term" value="P:cellulose catabolic process"/>
    <property type="evidence" value="ECO:0007669"/>
    <property type="project" value="UniProtKB-KW"/>
</dbReference>
<sequence>FLNAWSGEGGDRSELYNATQDTLVNTVADNCNNTIVVINTTGPRLVDQWITHSNVTGVLYGGPLGQESGNAIDDILFGAVNPSGKLAHTIAKNESDYDANTQITESLEIDFSEGNYIDYKYFDKYNVTPRFEFGYGLSYTTFNYSEQVTVTSNATALAQAYATGALAVGEREDLWDVVATVSSSISNTGDVAGAEVAQLYVAFPDAADEPVRQLRGFDKVMIQPGESEAVSFELKRRDLSVWDVGAQAWKIESGEYVFYVGASSRDLRASATLTV</sequence>
<evidence type="ECO:0000256" key="3">
    <source>
        <dbReference type="ARBA" id="ARBA00004987"/>
    </source>
</evidence>
<accession>A0A132BBN0</accession>